<gene>
    <name evidence="2" type="ORF">BCR35DRAFT_330344</name>
</gene>
<accession>A0A1Y2FVZ0</accession>
<dbReference type="EMBL" id="MCGR01000012">
    <property type="protein sequence ID" value="ORY88139.1"/>
    <property type="molecule type" value="Genomic_DNA"/>
</dbReference>
<name>A0A1Y2FVZ0_9BASI</name>
<evidence type="ECO:0000256" key="1">
    <source>
        <dbReference type="SAM" id="MobiDB-lite"/>
    </source>
</evidence>
<protein>
    <recommendedName>
        <fullName evidence="4">MYND-type domain-containing protein</fullName>
    </recommendedName>
</protein>
<dbReference type="Gene3D" id="6.10.140.2220">
    <property type="match status" value="1"/>
</dbReference>
<dbReference type="InParanoid" id="A0A1Y2FVZ0"/>
<evidence type="ECO:0000313" key="2">
    <source>
        <dbReference type="EMBL" id="ORY88139.1"/>
    </source>
</evidence>
<comment type="caution">
    <text evidence="2">The sequence shown here is derived from an EMBL/GenBank/DDBJ whole genome shotgun (WGS) entry which is preliminary data.</text>
</comment>
<proteinExistence type="predicted"/>
<evidence type="ECO:0008006" key="4">
    <source>
        <dbReference type="Google" id="ProtNLM"/>
    </source>
</evidence>
<dbReference type="Proteomes" id="UP000193467">
    <property type="component" value="Unassembled WGS sequence"/>
</dbReference>
<reference evidence="2 3" key="1">
    <citation type="submission" date="2016-07" db="EMBL/GenBank/DDBJ databases">
        <title>Pervasive Adenine N6-methylation of Active Genes in Fungi.</title>
        <authorList>
            <consortium name="DOE Joint Genome Institute"/>
            <person name="Mondo S.J."/>
            <person name="Dannebaum R.O."/>
            <person name="Kuo R.C."/>
            <person name="Labutti K."/>
            <person name="Haridas S."/>
            <person name="Kuo A."/>
            <person name="Salamov A."/>
            <person name="Ahrendt S.R."/>
            <person name="Lipzen A."/>
            <person name="Sullivan W."/>
            <person name="Andreopoulos W.B."/>
            <person name="Clum A."/>
            <person name="Lindquist E."/>
            <person name="Daum C."/>
            <person name="Ramamoorthy G.K."/>
            <person name="Gryganskyi A."/>
            <person name="Culley D."/>
            <person name="Magnuson J.K."/>
            <person name="James T.Y."/>
            <person name="O'Malley M.A."/>
            <person name="Stajich J.E."/>
            <person name="Spatafora J.W."/>
            <person name="Visel A."/>
            <person name="Grigoriev I.V."/>
        </authorList>
    </citation>
    <scope>NUCLEOTIDE SEQUENCE [LARGE SCALE GENOMIC DNA]</scope>
    <source>
        <strain evidence="2 3">62-1032</strain>
    </source>
</reference>
<organism evidence="2 3">
    <name type="scientific">Leucosporidium creatinivorum</name>
    <dbReference type="NCBI Taxonomy" id="106004"/>
    <lineage>
        <taxon>Eukaryota</taxon>
        <taxon>Fungi</taxon>
        <taxon>Dikarya</taxon>
        <taxon>Basidiomycota</taxon>
        <taxon>Pucciniomycotina</taxon>
        <taxon>Microbotryomycetes</taxon>
        <taxon>Leucosporidiales</taxon>
        <taxon>Leucosporidium</taxon>
    </lineage>
</organism>
<dbReference type="OrthoDB" id="3149405at2759"/>
<dbReference type="AlphaFoldDB" id="A0A1Y2FVZ0"/>
<feature type="compositionally biased region" description="Basic residues" evidence="1">
    <location>
        <begin position="1"/>
        <end position="10"/>
    </location>
</feature>
<feature type="region of interest" description="Disordered" evidence="1">
    <location>
        <begin position="1"/>
        <end position="31"/>
    </location>
</feature>
<keyword evidence="3" id="KW-1185">Reference proteome</keyword>
<dbReference type="SUPFAM" id="SSF144232">
    <property type="entry name" value="HIT/MYND zinc finger-like"/>
    <property type="match status" value="1"/>
</dbReference>
<feature type="compositionally biased region" description="Low complexity" evidence="1">
    <location>
        <begin position="11"/>
        <end position="22"/>
    </location>
</feature>
<sequence length="611" mass="69049">MARRQKRPTAHKSSSSKFSSSPTPSPAPRLACTLWPKLSTSSAQPSTRLEDFDGDLRAWNAAWEQELADTYNDQTQPFITGKRLVESQVCSKHLDEYAHACRERGRQGVNYKGVTFSEEVRDFDFEARYARPWEEASVERREEIVLEALEHHAATMGDEVRILVPELVLNDLTEGDGSGLFRLIDKNLVSADTEEFAIVSHPQLDRLYGFTRSADDDQIPLSRAMRAFMEEVLLLRHSMLLGVLSDILRLLIGKELSPCGIIGNTAREMADLRNCPGFVADSATPSTKDFAELTLTNLVEETCHAFGCRKTETEEGGRLMYCSACQSVGRWVPYCSVECQKSDRKLGDHKTTCGKRLSEVASVPLYSASDLASTSSTVNRHLRRQLDALARNPDILWHTFDERETISTTFGRGDGSGRVPEGAEQLEAHHLANRKLAIEQKDPLAIGIIALAVTEGVKCTDLELKWYRTEEEIEARRKERARLLSLMRGQLQREFELTEDGLDETMALALREMPEWAKNAHRDTLEGAQRLARQQDSLDRGRYQDVYELHNFSPDMPETIKTLFRLTTNARLTPECHDPNVDEATQDRAWRKVFEASDALINDDAELEEQD</sequence>
<evidence type="ECO:0000313" key="3">
    <source>
        <dbReference type="Proteomes" id="UP000193467"/>
    </source>
</evidence>